<sequence>MNSFDDLPVETIEEILIQCDPLDVGAISHCSRHLHELICSASNQHLWRALYLAQPFDDPIQCVYLDGRPRDREFNWKLELQAIIRARTVLTDVSVCKPHERIRVLQTLLHMVSWVPPLKTYGDMLDNLSQNLLWVSAMTRGGVFLDSDKVGLTSDDTESAEEEAQLRARLHTIVGLTPADYTPASRLSARAYIYDMRRYTWSNEFGPFCPSGNEGGGVEKVNWVHIKQIHHIISMQLLELGDHATFEFVIYPLSFPFTQVVIPEGVDLDKEEDWAGVNGVWIVSFCFVDHSLLLRYNGIVGSETDQPRTSLLTGAGFQEMFRSMQVTFQVTNIKEDPKHPGRPQIYFVGVVGEPSATTMNGYVCMTDDNQIRWHFVSGEQGQAIWSSEGIQIGGVRSAYGVLGSWTTVFHDDDDPVGEPSYL</sequence>
<dbReference type="SUPFAM" id="SSF81383">
    <property type="entry name" value="F-box domain"/>
    <property type="match status" value="1"/>
</dbReference>
<proteinExistence type="predicted"/>
<protein>
    <recommendedName>
        <fullName evidence="1">F-box domain-containing protein</fullName>
    </recommendedName>
</protein>
<feature type="domain" description="F-box" evidence="1">
    <location>
        <begin position="1"/>
        <end position="50"/>
    </location>
</feature>
<dbReference type="Pfam" id="PF00646">
    <property type="entry name" value="F-box"/>
    <property type="match status" value="1"/>
</dbReference>
<reference evidence="2" key="1">
    <citation type="submission" date="2020-11" db="EMBL/GenBank/DDBJ databases">
        <authorList>
            <consortium name="DOE Joint Genome Institute"/>
            <person name="Ahrendt S."/>
            <person name="Riley R."/>
            <person name="Andreopoulos W."/>
            <person name="Labutti K."/>
            <person name="Pangilinan J."/>
            <person name="Ruiz-Duenas F.J."/>
            <person name="Barrasa J.M."/>
            <person name="Sanchez-Garcia M."/>
            <person name="Camarero S."/>
            <person name="Miyauchi S."/>
            <person name="Serrano A."/>
            <person name="Linde D."/>
            <person name="Babiker R."/>
            <person name="Drula E."/>
            <person name="Ayuso-Fernandez I."/>
            <person name="Pacheco R."/>
            <person name="Padilla G."/>
            <person name="Ferreira P."/>
            <person name="Barriuso J."/>
            <person name="Kellner H."/>
            <person name="Castanera R."/>
            <person name="Alfaro M."/>
            <person name="Ramirez L."/>
            <person name="Pisabarro A.G."/>
            <person name="Kuo A."/>
            <person name="Tritt A."/>
            <person name="Lipzen A."/>
            <person name="He G."/>
            <person name="Yan M."/>
            <person name="Ng V."/>
            <person name="Cullen D."/>
            <person name="Martin F."/>
            <person name="Rosso M.-N."/>
            <person name="Henrissat B."/>
            <person name="Hibbett D."/>
            <person name="Martinez A.T."/>
            <person name="Grigoriev I.V."/>
        </authorList>
    </citation>
    <scope>NUCLEOTIDE SEQUENCE</scope>
    <source>
        <strain evidence="2">AH 40177</strain>
    </source>
</reference>
<dbReference type="EMBL" id="JADNRY010000087">
    <property type="protein sequence ID" value="KAF9066455.1"/>
    <property type="molecule type" value="Genomic_DNA"/>
</dbReference>
<dbReference type="AlphaFoldDB" id="A0A9P5PR41"/>
<keyword evidence="3" id="KW-1185">Reference proteome</keyword>
<name>A0A9P5PR41_9AGAR</name>
<organism evidence="2 3">
    <name type="scientific">Rhodocollybia butyracea</name>
    <dbReference type="NCBI Taxonomy" id="206335"/>
    <lineage>
        <taxon>Eukaryota</taxon>
        <taxon>Fungi</taxon>
        <taxon>Dikarya</taxon>
        <taxon>Basidiomycota</taxon>
        <taxon>Agaricomycotina</taxon>
        <taxon>Agaricomycetes</taxon>
        <taxon>Agaricomycetidae</taxon>
        <taxon>Agaricales</taxon>
        <taxon>Marasmiineae</taxon>
        <taxon>Omphalotaceae</taxon>
        <taxon>Rhodocollybia</taxon>
    </lineage>
</organism>
<dbReference type="InterPro" id="IPR036047">
    <property type="entry name" value="F-box-like_dom_sf"/>
</dbReference>
<dbReference type="CDD" id="cd09917">
    <property type="entry name" value="F-box_SF"/>
    <property type="match status" value="1"/>
</dbReference>
<dbReference type="InterPro" id="IPR001810">
    <property type="entry name" value="F-box_dom"/>
</dbReference>
<comment type="caution">
    <text evidence="2">The sequence shown here is derived from an EMBL/GenBank/DDBJ whole genome shotgun (WGS) entry which is preliminary data.</text>
</comment>
<dbReference type="PROSITE" id="PS50181">
    <property type="entry name" value="FBOX"/>
    <property type="match status" value="1"/>
</dbReference>
<evidence type="ECO:0000259" key="1">
    <source>
        <dbReference type="PROSITE" id="PS50181"/>
    </source>
</evidence>
<dbReference type="OrthoDB" id="3226064at2759"/>
<gene>
    <name evidence="2" type="ORF">BDP27DRAFT_1227533</name>
</gene>
<evidence type="ECO:0000313" key="3">
    <source>
        <dbReference type="Proteomes" id="UP000772434"/>
    </source>
</evidence>
<accession>A0A9P5PR41</accession>
<dbReference type="Proteomes" id="UP000772434">
    <property type="component" value="Unassembled WGS sequence"/>
</dbReference>
<evidence type="ECO:0000313" key="2">
    <source>
        <dbReference type="EMBL" id="KAF9066455.1"/>
    </source>
</evidence>